<evidence type="ECO:0000313" key="3">
    <source>
        <dbReference type="Proteomes" id="UP001595755"/>
    </source>
</evidence>
<accession>A0ABV8S732</accession>
<protein>
    <submittedName>
        <fullName evidence="2">Uncharacterized protein</fullName>
    </submittedName>
</protein>
<keyword evidence="1" id="KW-1133">Transmembrane helix</keyword>
<keyword evidence="1" id="KW-0812">Transmembrane</keyword>
<organism evidence="2 3">
    <name type="scientific">Cohnella boryungensis</name>
    <dbReference type="NCBI Taxonomy" id="768479"/>
    <lineage>
        <taxon>Bacteria</taxon>
        <taxon>Bacillati</taxon>
        <taxon>Bacillota</taxon>
        <taxon>Bacilli</taxon>
        <taxon>Bacillales</taxon>
        <taxon>Paenibacillaceae</taxon>
        <taxon>Cohnella</taxon>
    </lineage>
</organism>
<name>A0ABV8S732_9BACL</name>
<evidence type="ECO:0000256" key="1">
    <source>
        <dbReference type="SAM" id="Phobius"/>
    </source>
</evidence>
<sequence>MEGELGSGARIAIALIVIGVIISVIFVILGFTRGTTNQGITTVQNSMDSMSLAQFDDYDQKILSGTQVISAIKLFEGRPVAAIVRTTASMGITTPGTLPTDGMAGYSYGALLENTTSDNGNIRLGGMNREVNSDSFFTHDIETEDNGNMRFNTVYLPLTRSGTPTFVRPTAKFLAQLIKDTTGTIVGVCFTQQP</sequence>
<feature type="transmembrane region" description="Helical" evidence="1">
    <location>
        <begin position="12"/>
        <end position="31"/>
    </location>
</feature>
<keyword evidence="3" id="KW-1185">Reference proteome</keyword>
<reference evidence="3" key="1">
    <citation type="journal article" date="2019" name="Int. J. Syst. Evol. Microbiol.">
        <title>The Global Catalogue of Microorganisms (GCM) 10K type strain sequencing project: providing services to taxonomists for standard genome sequencing and annotation.</title>
        <authorList>
            <consortium name="The Broad Institute Genomics Platform"/>
            <consortium name="The Broad Institute Genome Sequencing Center for Infectious Disease"/>
            <person name="Wu L."/>
            <person name="Ma J."/>
        </authorList>
    </citation>
    <scope>NUCLEOTIDE SEQUENCE [LARGE SCALE GENOMIC DNA]</scope>
    <source>
        <strain evidence="3">CGMCC 4.1641</strain>
    </source>
</reference>
<dbReference type="RefSeq" id="WP_204603328.1">
    <property type="nucleotide sequence ID" value="NZ_JBHSED010000005.1"/>
</dbReference>
<dbReference type="EMBL" id="JBHSED010000005">
    <property type="protein sequence ID" value="MFC4302805.1"/>
    <property type="molecule type" value="Genomic_DNA"/>
</dbReference>
<gene>
    <name evidence="2" type="ORF">ACFO1S_05025</name>
</gene>
<comment type="caution">
    <text evidence="2">The sequence shown here is derived from an EMBL/GenBank/DDBJ whole genome shotgun (WGS) entry which is preliminary data.</text>
</comment>
<keyword evidence="1" id="KW-0472">Membrane</keyword>
<evidence type="ECO:0000313" key="2">
    <source>
        <dbReference type="EMBL" id="MFC4302805.1"/>
    </source>
</evidence>
<dbReference type="Proteomes" id="UP001595755">
    <property type="component" value="Unassembled WGS sequence"/>
</dbReference>
<proteinExistence type="predicted"/>